<feature type="compositionally biased region" description="Low complexity" evidence="2">
    <location>
        <begin position="318"/>
        <end position="334"/>
    </location>
</feature>
<feature type="region of interest" description="Disordered" evidence="2">
    <location>
        <begin position="318"/>
        <end position="339"/>
    </location>
</feature>
<dbReference type="PANTHER" id="PTHR30441:SF4">
    <property type="entry name" value="PROTEIN ASMA"/>
    <property type="match status" value="1"/>
</dbReference>
<evidence type="ECO:0000313" key="4">
    <source>
        <dbReference type="EMBL" id="ABM02858.1"/>
    </source>
</evidence>
<dbReference type="Pfam" id="PF05170">
    <property type="entry name" value="AsmA"/>
    <property type="match status" value="2"/>
</dbReference>
<dbReference type="GO" id="GO:0090313">
    <property type="term" value="P:regulation of protein targeting to membrane"/>
    <property type="evidence" value="ECO:0007669"/>
    <property type="project" value="TreeGrafter"/>
</dbReference>
<dbReference type="AlphaFoldDB" id="A1STP3"/>
<dbReference type="InterPro" id="IPR007844">
    <property type="entry name" value="AsmA"/>
</dbReference>
<feature type="coiled-coil region" evidence="1">
    <location>
        <begin position="587"/>
        <end position="633"/>
    </location>
</feature>
<evidence type="ECO:0000256" key="1">
    <source>
        <dbReference type="SAM" id="Coils"/>
    </source>
</evidence>
<organism evidence="4 5">
    <name type="scientific">Psychromonas ingrahamii (strain DSM 17664 / CCUG 51855 / 37)</name>
    <dbReference type="NCBI Taxonomy" id="357804"/>
    <lineage>
        <taxon>Bacteria</taxon>
        <taxon>Pseudomonadati</taxon>
        <taxon>Pseudomonadota</taxon>
        <taxon>Gammaproteobacteria</taxon>
        <taxon>Alteromonadales</taxon>
        <taxon>Psychromonadaceae</taxon>
        <taxon>Psychromonas</taxon>
    </lineage>
</organism>
<feature type="compositionally biased region" description="Basic and acidic residues" evidence="2">
    <location>
        <begin position="135"/>
        <end position="144"/>
    </location>
</feature>
<dbReference type="PANTHER" id="PTHR30441">
    <property type="entry name" value="DUF748 DOMAIN-CONTAINING PROTEIN"/>
    <property type="match status" value="1"/>
</dbReference>
<keyword evidence="5" id="KW-1185">Reference proteome</keyword>
<evidence type="ECO:0000313" key="5">
    <source>
        <dbReference type="Proteomes" id="UP000000639"/>
    </source>
</evidence>
<dbReference type="KEGG" id="pin:Ping_1019"/>
<proteinExistence type="predicted"/>
<protein>
    <submittedName>
        <fullName evidence="4">Outer membrane protein assembly protein AsmA</fullName>
    </submittedName>
</protein>
<dbReference type="GO" id="GO:0005886">
    <property type="term" value="C:plasma membrane"/>
    <property type="evidence" value="ECO:0007669"/>
    <property type="project" value="TreeGrafter"/>
</dbReference>
<dbReference type="OrthoDB" id="9766390at2"/>
<evidence type="ECO:0000259" key="3">
    <source>
        <dbReference type="Pfam" id="PF05170"/>
    </source>
</evidence>
<dbReference type="HOGENOM" id="CLU_012870_0_1_6"/>
<keyword evidence="1" id="KW-0175">Coiled coil</keyword>
<dbReference type="EMBL" id="CP000510">
    <property type="protein sequence ID" value="ABM02858.1"/>
    <property type="molecule type" value="Genomic_DNA"/>
</dbReference>
<feature type="domain" description="AsmA" evidence="3">
    <location>
        <begin position="213"/>
        <end position="523"/>
    </location>
</feature>
<feature type="domain" description="AsmA" evidence="3">
    <location>
        <begin position="7"/>
        <end position="186"/>
    </location>
</feature>
<dbReference type="STRING" id="357804.Ping_1019"/>
<dbReference type="Proteomes" id="UP000000639">
    <property type="component" value="Chromosome"/>
</dbReference>
<name>A1STP3_PSYIN</name>
<accession>A1STP3</accession>
<dbReference type="InterPro" id="IPR052894">
    <property type="entry name" value="AsmA-related"/>
</dbReference>
<evidence type="ECO:0000256" key="2">
    <source>
        <dbReference type="SAM" id="MobiDB-lite"/>
    </source>
</evidence>
<gene>
    <name evidence="4" type="primary">asmA</name>
    <name evidence="4" type="ordered locus">Ping_1019</name>
</gene>
<sequence length="640" mass="69915">MKLFLKLFAGLVVLLIVAVVLLITTIDPNDYKQQIQTQVKKSINRDLAINGDISWAFYPQLGFSSGEIELRNLDGFNRQNLLKIDQASLGIDLVPLLKGQIKIGELTVNGLVVNLITNKNGRSNLDNMQASGAPDPKEKAPEKDISSETEKGFFALENLQLAGININDAQIEIQDLKAATTHKANIKKIQLGKFSPGQETDLSVQADLILDNLQAQLDLQSKLLVASDFSAVELKQFSLTTLLTGETLPNGKVDGSINTDIKYDLNNAKAELTDLIIKLDKIQLSGQLSVQTKQLTTVRFALKGNQWDFAPYLPEPAAASTEAASTEKTSIETTNAKKSEQEPDLSILNSLDINGTLSIEGVKASGLTIGKINSKIIVNKGKAQLTPLTAELYQGLLTMEASIEERKGLNSYQISSNLNNVQIRPLLIDAAEIDFISGTTDFNFAGKGQGLTASKIKKGLTGKGDFKLLDGELYGINLSQEVRILKAKLTAAPQPTEANIKKTDFASLTGNFTIDNGIVDNQKLLMLSPVMRLDGSGLADILKETLDYRLSVTPLSKSTEKTELGDLSGLVIPLLIKGPFSDPKFTLDTEGAIKERLTLEKKRLEEKLKKESQQRIEEQKNKLEDKVKDKLGDKLKNLFG</sequence>
<reference evidence="4 5" key="1">
    <citation type="submission" date="2007-01" db="EMBL/GenBank/DDBJ databases">
        <title>Complete sequence of Psychromonas ingrahamii 37.</title>
        <authorList>
            <consortium name="US DOE Joint Genome Institute"/>
            <person name="Copeland A."/>
            <person name="Lucas S."/>
            <person name="Lapidus A."/>
            <person name="Barry K."/>
            <person name="Detter J.C."/>
            <person name="Glavina del Rio T."/>
            <person name="Hammon N."/>
            <person name="Israni S."/>
            <person name="Dalin E."/>
            <person name="Tice H."/>
            <person name="Pitluck S."/>
            <person name="Thompson L.S."/>
            <person name="Brettin T."/>
            <person name="Bruce D."/>
            <person name="Han C."/>
            <person name="Tapia R."/>
            <person name="Schmutz J."/>
            <person name="Larimer F."/>
            <person name="Land M."/>
            <person name="Hauser L."/>
            <person name="Kyrpides N."/>
            <person name="Ivanova N."/>
            <person name="Staley J."/>
            <person name="Richardson P."/>
        </authorList>
    </citation>
    <scope>NUCLEOTIDE SEQUENCE [LARGE SCALE GENOMIC DNA]</scope>
    <source>
        <strain evidence="4 5">37</strain>
    </source>
</reference>
<dbReference type="RefSeq" id="WP_011769421.1">
    <property type="nucleotide sequence ID" value="NC_008709.1"/>
</dbReference>
<dbReference type="eggNOG" id="COG2982">
    <property type="taxonomic scope" value="Bacteria"/>
</dbReference>
<feature type="region of interest" description="Disordered" evidence="2">
    <location>
        <begin position="124"/>
        <end position="144"/>
    </location>
</feature>